<dbReference type="HOGENOM" id="CLU_714729_0_0_1"/>
<keyword evidence="3" id="KW-0732">Signal</keyword>
<organism evidence="4">
    <name type="scientific">Plasmodium vivax</name>
    <name type="common">malaria parasite P. vivax</name>
    <dbReference type="NCBI Taxonomy" id="5855"/>
    <lineage>
        <taxon>Eukaryota</taxon>
        <taxon>Sar</taxon>
        <taxon>Alveolata</taxon>
        <taxon>Apicomplexa</taxon>
        <taxon>Aconoidasida</taxon>
        <taxon>Haemosporida</taxon>
        <taxon>Plasmodiidae</taxon>
        <taxon>Plasmodium</taxon>
        <taxon>Plasmodium (Plasmodium)</taxon>
    </lineage>
</organism>
<keyword evidence="2" id="KW-0812">Transmembrane</keyword>
<feature type="compositionally biased region" description="Polar residues" evidence="1">
    <location>
        <begin position="49"/>
        <end position="61"/>
    </location>
</feature>
<dbReference type="SUPFAM" id="SSF57196">
    <property type="entry name" value="EGF/Laminin"/>
    <property type="match status" value="1"/>
</dbReference>
<dbReference type="EMBL" id="FJ874274">
    <property type="protein sequence ID" value="ACZ55126.1"/>
    <property type="molecule type" value="Genomic_DNA"/>
</dbReference>
<feature type="compositionally biased region" description="Basic and acidic residues" evidence="1">
    <location>
        <begin position="167"/>
        <end position="270"/>
    </location>
</feature>
<sequence>MAIARVVLAIHLFLLCSYHSGRPLEVSLWGQGNAHLGTQTSRLLRESGRNGQANRVNQADQADQVASPPISGKERRRGIGMTSNLQLLSGKDEKDSTSGKDTNLEGKDNAAAGKNGEKVEPSEKQSGYVDPTVTDAERAKDKQASVPEEKKMKTLDSGDDHTDDGEAGGRERDGGDGNEEDQKGDGKGKGGKEEEKKENSEDDNGKGEKGSAGESGSKDETAPKERDDAEKDKKLESKTADAEVSEHKADDANRGGNKDSPEGESPKEGNPDDPSQKNPEAAGDDDSRLHLDNLDDKVPHYSALRNNRVEKGVTDTMVLNDIIGENAKSCSVDNGGCADDQICIRIDNIGIKCICKEGHLFGDKCILTKSSALGSFFSAGLFALLALLWLC</sequence>
<evidence type="ECO:0000256" key="3">
    <source>
        <dbReference type="SAM" id="SignalP"/>
    </source>
</evidence>
<feature type="region of interest" description="Disordered" evidence="1">
    <location>
        <begin position="47"/>
        <end position="293"/>
    </location>
</feature>
<feature type="non-terminal residue" evidence="4">
    <location>
        <position position="391"/>
    </location>
</feature>
<evidence type="ECO:0000256" key="2">
    <source>
        <dbReference type="SAM" id="Phobius"/>
    </source>
</evidence>
<feature type="chain" id="PRO_5003071824" evidence="3">
    <location>
        <begin position="24"/>
        <end position="391"/>
    </location>
</feature>
<feature type="compositionally biased region" description="Basic and acidic residues" evidence="1">
    <location>
        <begin position="90"/>
        <end position="108"/>
    </location>
</feature>
<evidence type="ECO:0000313" key="4">
    <source>
        <dbReference type="EMBL" id="ACZ55126.1"/>
    </source>
</evidence>
<evidence type="ECO:0000256" key="1">
    <source>
        <dbReference type="SAM" id="MobiDB-lite"/>
    </source>
</evidence>
<proteinExistence type="predicted"/>
<gene>
    <name evidence="4" type="primary">MSP-5</name>
</gene>
<reference evidence="4" key="1">
    <citation type="journal article" date="2010" name="Gene">
        <title>Genetic diversity of the Plasmodium vivax merozoite surface protein-5 locus from diverse geographic origins.</title>
        <authorList>
            <person name="Putaporntip C."/>
            <person name="Udomsangpetch R."/>
            <person name="Pattanawong U."/>
            <person name="Cui L."/>
            <person name="Jongwutiwes S."/>
        </authorList>
    </citation>
    <scope>NUCLEOTIDE SEQUENCE</scope>
    <source>
        <strain evidence="4">PNN1</strain>
    </source>
</reference>
<keyword evidence="4" id="KW-0477">Merozoite</keyword>
<feature type="signal peptide" evidence="3">
    <location>
        <begin position="1"/>
        <end position="23"/>
    </location>
</feature>
<feature type="compositionally biased region" description="Basic and acidic residues" evidence="1">
    <location>
        <begin position="135"/>
        <end position="160"/>
    </location>
</feature>
<protein>
    <submittedName>
        <fullName evidence="4">Merozoite surface protein-5</fullName>
    </submittedName>
</protein>
<dbReference type="AlphaFoldDB" id="D5FZH3"/>
<feature type="transmembrane region" description="Helical" evidence="2">
    <location>
        <begin position="372"/>
        <end position="390"/>
    </location>
</feature>
<name>D5FZH3_PLAVI</name>
<dbReference type="VEuPathDB" id="PlasmoDB:PVPAM_040029300"/>
<keyword evidence="2" id="KW-1133">Transmembrane helix</keyword>
<keyword evidence="2" id="KW-0472">Membrane</keyword>
<accession>D5FZH3</accession>